<evidence type="ECO:0008006" key="5">
    <source>
        <dbReference type="Google" id="ProtNLM"/>
    </source>
</evidence>
<dbReference type="AlphaFoldDB" id="A0A1G8KZR8"/>
<evidence type="ECO:0000256" key="2">
    <source>
        <dbReference type="SAM" id="Phobius"/>
    </source>
</evidence>
<reference evidence="4" key="1">
    <citation type="submission" date="2016-10" db="EMBL/GenBank/DDBJ databases">
        <authorList>
            <person name="Varghese N."/>
            <person name="Submissions S."/>
        </authorList>
    </citation>
    <scope>NUCLEOTIDE SEQUENCE [LARGE SCALE GENOMIC DNA]</scope>
    <source>
        <strain evidence="4">CCM 7469</strain>
    </source>
</reference>
<keyword evidence="2" id="KW-0472">Membrane</keyword>
<dbReference type="OrthoDB" id="9806096at2"/>
<dbReference type="InterPro" id="IPR025570">
    <property type="entry name" value="DUF4337"/>
</dbReference>
<proteinExistence type="predicted"/>
<feature type="transmembrane region" description="Helical" evidence="2">
    <location>
        <begin position="27"/>
        <end position="47"/>
    </location>
</feature>
<gene>
    <name evidence="3" type="ORF">SAMN05216272_11058</name>
</gene>
<accession>A0A1G8KZR8</accession>
<evidence type="ECO:0000256" key="1">
    <source>
        <dbReference type="SAM" id="Coils"/>
    </source>
</evidence>
<dbReference type="EMBL" id="FNDS01000010">
    <property type="protein sequence ID" value="SDI48873.1"/>
    <property type="molecule type" value="Genomic_DNA"/>
</dbReference>
<dbReference type="Proteomes" id="UP000199636">
    <property type="component" value="Unassembled WGS sequence"/>
</dbReference>
<feature type="coiled-coil region" evidence="1">
    <location>
        <begin position="108"/>
        <end position="135"/>
    </location>
</feature>
<dbReference type="STRING" id="428992.SAMN05216272_11058"/>
<keyword evidence="2" id="KW-0812">Transmembrane</keyword>
<feature type="transmembrane region" description="Helical" evidence="2">
    <location>
        <begin position="146"/>
        <end position="166"/>
    </location>
</feature>
<organism evidence="3 4">
    <name type="scientific">Pseudomonas panipatensis</name>
    <dbReference type="NCBI Taxonomy" id="428992"/>
    <lineage>
        <taxon>Bacteria</taxon>
        <taxon>Pseudomonadati</taxon>
        <taxon>Pseudomonadota</taxon>
        <taxon>Gammaproteobacteria</taxon>
        <taxon>Pseudomonadales</taxon>
        <taxon>Pseudomonadaceae</taxon>
        <taxon>Pseudomonas</taxon>
    </lineage>
</organism>
<evidence type="ECO:0000313" key="3">
    <source>
        <dbReference type="EMBL" id="SDI48873.1"/>
    </source>
</evidence>
<name>A0A1G8KZR8_9PSED</name>
<dbReference type="Pfam" id="PF14235">
    <property type="entry name" value="DUF4337"/>
    <property type="match status" value="1"/>
</dbReference>
<feature type="transmembrane region" description="Helical" evidence="2">
    <location>
        <begin position="173"/>
        <end position="195"/>
    </location>
</feature>
<keyword evidence="1" id="KW-0175">Coiled coil</keyword>
<protein>
    <recommendedName>
        <fullName evidence="5">DUF4337 domain-containing protein</fullName>
    </recommendedName>
</protein>
<sequence>MSTEYEVHGPHDHEVEHSIHQRKRDRLTGAIAVTTAILATVGAIFAYQGGAAESQALYYKNEEAIAKTEAANQWSYYQAKGEKQNLAELGAVLAASDPQKSAHFAEEIHKYQQQKEQIRAKAQELEQQVALNAERSEGELHLHHRWAQGTMLIQVSISLAAICLLTRRRWMQYATYGVAASGGLVGLSALLHFHLG</sequence>
<evidence type="ECO:0000313" key="4">
    <source>
        <dbReference type="Proteomes" id="UP000199636"/>
    </source>
</evidence>
<keyword evidence="4" id="KW-1185">Reference proteome</keyword>
<dbReference type="RefSeq" id="WP_090266175.1">
    <property type="nucleotide sequence ID" value="NZ_FNDS01000010.1"/>
</dbReference>
<keyword evidence="2" id="KW-1133">Transmembrane helix</keyword>